<dbReference type="Gene3D" id="1.25.40.10">
    <property type="entry name" value="Tetratricopeptide repeat domain"/>
    <property type="match status" value="1"/>
</dbReference>
<organism evidence="3 4">
    <name type="scientific">Corchorus capsularis</name>
    <name type="common">Jute</name>
    <dbReference type="NCBI Taxonomy" id="210143"/>
    <lineage>
        <taxon>Eukaryota</taxon>
        <taxon>Viridiplantae</taxon>
        <taxon>Streptophyta</taxon>
        <taxon>Embryophyta</taxon>
        <taxon>Tracheophyta</taxon>
        <taxon>Spermatophyta</taxon>
        <taxon>Magnoliopsida</taxon>
        <taxon>eudicotyledons</taxon>
        <taxon>Gunneridae</taxon>
        <taxon>Pentapetalae</taxon>
        <taxon>rosids</taxon>
        <taxon>malvids</taxon>
        <taxon>Malvales</taxon>
        <taxon>Malvaceae</taxon>
        <taxon>Grewioideae</taxon>
        <taxon>Apeibeae</taxon>
        <taxon>Corchorus</taxon>
    </lineage>
</organism>
<dbReference type="InterPro" id="IPR044578">
    <property type="entry name" value="BIR6-like"/>
</dbReference>
<evidence type="ECO:0008006" key="5">
    <source>
        <dbReference type="Google" id="ProtNLM"/>
    </source>
</evidence>
<dbReference type="EMBL" id="AWWV01007548">
    <property type="protein sequence ID" value="OMO95944.1"/>
    <property type="molecule type" value="Genomic_DNA"/>
</dbReference>
<protein>
    <recommendedName>
        <fullName evidence="5">Pentatricopeptide repeat-containing protein</fullName>
    </recommendedName>
</protein>
<evidence type="ECO:0000313" key="4">
    <source>
        <dbReference type="Proteomes" id="UP000188268"/>
    </source>
</evidence>
<accession>A0A1R3JM78</accession>
<dbReference type="Gramene" id="OMO95944">
    <property type="protein sequence ID" value="OMO95944"/>
    <property type="gene ID" value="CCACVL1_05155"/>
</dbReference>
<feature type="repeat" description="PPR" evidence="2">
    <location>
        <begin position="116"/>
        <end position="150"/>
    </location>
</feature>
<dbReference type="InterPro" id="IPR002885">
    <property type="entry name" value="PPR_rpt"/>
</dbReference>
<dbReference type="InterPro" id="IPR011990">
    <property type="entry name" value="TPR-like_helical_dom_sf"/>
</dbReference>
<comment type="caution">
    <text evidence="3">The sequence shown here is derived from an EMBL/GenBank/DDBJ whole genome shotgun (WGS) entry which is preliminary data.</text>
</comment>
<dbReference type="Proteomes" id="UP000188268">
    <property type="component" value="Unassembled WGS sequence"/>
</dbReference>
<evidence type="ECO:0000256" key="2">
    <source>
        <dbReference type="PROSITE-ProRule" id="PRU00708"/>
    </source>
</evidence>
<keyword evidence="1" id="KW-0677">Repeat</keyword>
<sequence>MWKGASCDTVLDENNDNFGGNASASDYESRFSTRHGFFESGRDDAKKILEILQQDGPGFDAKAALSELQMRVSGFLVREVLVGILKNINYANRTRCAKLGYKFFVWSSQQESYRHTANSYHLIMKIFAECEEYKAMWRLVDEMIENGFPTTARTFNILICTCGEAGIARKVVESTLVSHLRNAGRLSEARKIIKDMVNKGQILIGLAMSAPRACCL</sequence>
<dbReference type="Pfam" id="PF01535">
    <property type="entry name" value="PPR"/>
    <property type="match status" value="2"/>
</dbReference>
<dbReference type="PROSITE" id="PS51375">
    <property type="entry name" value="PPR"/>
    <property type="match status" value="1"/>
</dbReference>
<keyword evidence="4" id="KW-1185">Reference proteome</keyword>
<gene>
    <name evidence="3" type="ORF">CCACVL1_05155</name>
</gene>
<dbReference type="AlphaFoldDB" id="A0A1R3JM78"/>
<name>A0A1R3JM78_COCAP</name>
<dbReference type="STRING" id="210143.A0A1R3JM78"/>
<dbReference type="GO" id="GO:0008380">
    <property type="term" value="P:RNA splicing"/>
    <property type="evidence" value="ECO:0007669"/>
    <property type="project" value="InterPro"/>
</dbReference>
<evidence type="ECO:0000313" key="3">
    <source>
        <dbReference type="EMBL" id="OMO95944.1"/>
    </source>
</evidence>
<evidence type="ECO:0000256" key="1">
    <source>
        <dbReference type="ARBA" id="ARBA00022737"/>
    </source>
</evidence>
<dbReference type="PANTHER" id="PTHR47003">
    <property type="entry name" value="OS01G0970900 PROTEIN"/>
    <property type="match status" value="1"/>
</dbReference>
<proteinExistence type="predicted"/>
<dbReference type="NCBIfam" id="TIGR00756">
    <property type="entry name" value="PPR"/>
    <property type="match status" value="1"/>
</dbReference>
<dbReference type="PANTHER" id="PTHR47003:SF9">
    <property type="entry name" value="PENTACOTRIPEPTIDE-REPEAT REGION OF PRORP DOMAIN-CONTAINING PROTEIN"/>
    <property type="match status" value="1"/>
</dbReference>
<dbReference type="OrthoDB" id="185373at2759"/>
<reference evidence="3 4" key="1">
    <citation type="submission" date="2013-09" db="EMBL/GenBank/DDBJ databases">
        <title>Corchorus capsularis genome sequencing.</title>
        <authorList>
            <person name="Alam M."/>
            <person name="Haque M.S."/>
            <person name="Islam M.S."/>
            <person name="Emdad E.M."/>
            <person name="Islam M.M."/>
            <person name="Ahmed B."/>
            <person name="Halim A."/>
            <person name="Hossen Q.M.M."/>
            <person name="Hossain M.Z."/>
            <person name="Ahmed R."/>
            <person name="Khan M.M."/>
            <person name="Islam R."/>
            <person name="Rashid M.M."/>
            <person name="Khan S.A."/>
            <person name="Rahman M.S."/>
            <person name="Alam M."/>
        </authorList>
    </citation>
    <scope>NUCLEOTIDE SEQUENCE [LARGE SCALE GENOMIC DNA]</scope>
    <source>
        <strain evidence="4">cv. CVL-1</strain>
        <tissue evidence="3">Whole seedling</tissue>
    </source>
</reference>